<evidence type="ECO:0000313" key="2">
    <source>
        <dbReference type="Proteomes" id="UP000010471"/>
    </source>
</evidence>
<dbReference type="AlphaFoldDB" id="K9WAL8"/>
<proteinExistence type="predicted"/>
<protein>
    <submittedName>
        <fullName evidence="1">Uncharacterized protein</fullName>
    </submittedName>
</protein>
<reference evidence="1 2" key="1">
    <citation type="submission" date="2012-06" db="EMBL/GenBank/DDBJ databases">
        <title>Finished chromosome of genome of Microcoleus sp. PCC 7113.</title>
        <authorList>
            <consortium name="US DOE Joint Genome Institute"/>
            <person name="Gugger M."/>
            <person name="Coursin T."/>
            <person name="Rippka R."/>
            <person name="Tandeau De Marsac N."/>
            <person name="Huntemann M."/>
            <person name="Wei C.-L."/>
            <person name="Han J."/>
            <person name="Detter J.C."/>
            <person name="Han C."/>
            <person name="Tapia R."/>
            <person name="Chen A."/>
            <person name="Kyrpides N."/>
            <person name="Mavromatis K."/>
            <person name="Markowitz V."/>
            <person name="Szeto E."/>
            <person name="Ivanova N."/>
            <person name="Pagani I."/>
            <person name="Pati A."/>
            <person name="Goodwin L."/>
            <person name="Nordberg H.P."/>
            <person name="Cantor M.N."/>
            <person name="Hua S.X."/>
            <person name="Woyke T."/>
            <person name="Kerfeld C.A."/>
        </authorList>
    </citation>
    <scope>NUCLEOTIDE SEQUENCE [LARGE SCALE GENOMIC DNA]</scope>
    <source>
        <strain evidence="1 2">PCC 7113</strain>
    </source>
</reference>
<sequence>MPDLSTRCVLKRISKKRLTPQAIGRFDTEYKATRSLSSKYSYLYPEIRVPLPQYIFEILSRLGWAALSTSLINLINLTDSGTLPDCETTVINNIKK</sequence>
<evidence type="ECO:0000313" key="1">
    <source>
        <dbReference type="EMBL" id="AFZ16861.1"/>
    </source>
</evidence>
<dbReference type="HOGENOM" id="CLU_2356588_0_0_3"/>
<accession>K9WAL8</accession>
<dbReference type="STRING" id="1173027.Mic7113_0963"/>
<gene>
    <name evidence="1" type="ORF">Mic7113_0963</name>
</gene>
<organism evidence="1 2">
    <name type="scientific">Allocoleopsis franciscana PCC 7113</name>
    <dbReference type="NCBI Taxonomy" id="1173027"/>
    <lineage>
        <taxon>Bacteria</taxon>
        <taxon>Bacillati</taxon>
        <taxon>Cyanobacteriota</taxon>
        <taxon>Cyanophyceae</taxon>
        <taxon>Coleofasciculales</taxon>
        <taxon>Coleofasciculaceae</taxon>
        <taxon>Allocoleopsis</taxon>
        <taxon>Allocoleopsis franciscana</taxon>
    </lineage>
</organism>
<keyword evidence="2" id="KW-1185">Reference proteome</keyword>
<dbReference type="EMBL" id="CP003630">
    <property type="protein sequence ID" value="AFZ16861.1"/>
    <property type="molecule type" value="Genomic_DNA"/>
</dbReference>
<dbReference type="Proteomes" id="UP000010471">
    <property type="component" value="Chromosome"/>
</dbReference>
<name>K9WAL8_9CYAN</name>
<dbReference type="KEGG" id="mic:Mic7113_0963"/>